<dbReference type="AlphaFoldDB" id="A0A7V6A2L3"/>
<dbReference type="SUPFAM" id="SSF75169">
    <property type="entry name" value="DsrEFH-like"/>
    <property type="match status" value="1"/>
</dbReference>
<dbReference type="PANTHER" id="PTHR34655">
    <property type="entry name" value="CONSERVED WITHIN P. AEROPHILUM"/>
    <property type="match status" value="1"/>
</dbReference>
<keyword evidence="1" id="KW-0472">Membrane</keyword>
<sequence>MAIIASKGTLDQAYPPLILATTAAAMDMEAAIFFTFYGLDIVKKAKYHNLKVPPLGNPAMPVPIPNIIGVLPGMTAMASWMMKDWMKKGGVPTIPDLITLAKENGVRLIACQMTLDVLGIKKEDCLDGLEFAGAGYFLDYAADADITLFV</sequence>
<reference evidence="2" key="1">
    <citation type="journal article" date="2020" name="mSystems">
        <title>Genome- and Community-Level Interaction Insights into Carbon Utilization and Element Cycling Functions of Hydrothermarchaeota in Hydrothermal Sediment.</title>
        <authorList>
            <person name="Zhou Z."/>
            <person name="Liu Y."/>
            <person name="Xu W."/>
            <person name="Pan J."/>
            <person name="Luo Z.H."/>
            <person name="Li M."/>
        </authorList>
    </citation>
    <scope>NUCLEOTIDE SEQUENCE [LARGE SCALE GENOMIC DNA]</scope>
    <source>
        <strain evidence="2">SpSt-767</strain>
    </source>
</reference>
<proteinExistence type="predicted"/>
<dbReference type="InterPro" id="IPR027396">
    <property type="entry name" value="DsrEFH-like"/>
</dbReference>
<organism evidence="2">
    <name type="scientific">Desulfobacca acetoxidans</name>
    <dbReference type="NCBI Taxonomy" id="60893"/>
    <lineage>
        <taxon>Bacteria</taxon>
        <taxon>Pseudomonadati</taxon>
        <taxon>Thermodesulfobacteriota</taxon>
        <taxon>Desulfobaccia</taxon>
        <taxon>Desulfobaccales</taxon>
        <taxon>Desulfobaccaceae</taxon>
        <taxon>Desulfobacca</taxon>
    </lineage>
</organism>
<keyword evidence="1" id="KW-0812">Transmembrane</keyword>
<accession>A0A7V6A2L3</accession>
<keyword evidence="1" id="KW-1133">Transmembrane helix</keyword>
<dbReference type="EMBL" id="DTGR01000076">
    <property type="protein sequence ID" value="HHS29045.1"/>
    <property type="molecule type" value="Genomic_DNA"/>
</dbReference>
<feature type="transmembrane region" description="Helical" evidence="1">
    <location>
        <begin position="59"/>
        <end position="80"/>
    </location>
</feature>
<comment type="caution">
    <text evidence="2">The sequence shown here is derived from an EMBL/GenBank/DDBJ whole genome shotgun (WGS) entry which is preliminary data.</text>
</comment>
<feature type="transmembrane region" description="Helical" evidence="1">
    <location>
        <begin position="17"/>
        <end position="39"/>
    </location>
</feature>
<dbReference type="Pfam" id="PF13686">
    <property type="entry name" value="DrsE_2"/>
    <property type="match status" value="1"/>
</dbReference>
<dbReference type="PANTHER" id="PTHR34655:SF2">
    <property type="entry name" value="PEROXIREDOXIN FAMILY PROTEIN"/>
    <property type="match status" value="1"/>
</dbReference>
<dbReference type="InterPro" id="IPR032836">
    <property type="entry name" value="DsrE2-like"/>
</dbReference>
<evidence type="ECO:0000313" key="2">
    <source>
        <dbReference type="EMBL" id="HHS29045.1"/>
    </source>
</evidence>
<dbReference type="Gene3D" id="3.40.1260.10">
    <property type="entry name" value="DsrEFH-like"/>
    <property type="match status" value="1"/>
</dbReference>
<evidence type="ECO:0000256" key="1">
    <source>
        <dbReference type="SAM" id="Phobius"/>
    </source>
</evidence>
<gene>
    <name evidence="2" type="ORF">ENV52_05015</name>
</gene>
<name>A0A7V6A2L3_9BACT</name>
<protein>
    <submittedName>
        <fullName evidence="2">Peroxiredoxin family protein</fullName>
    </submittedName>
</protein>